<reference evidence="11 12" key="1">
    <citation type="submission" date="2017-04" db="EMBL/GenBank/DDBJ databases">
        <title>Unexpected and diverse lifestyles within the genus Limnohabitans.</title>
        <authorList>
            <person name="Kasalicky V."/>
            <person name="Mehrshad M."/>
            <person name="Andrei S.-A."/>
            <person name="Salcher M."/>
            <person name="Kratochvilova H."/>
            <person name="Simek K."/>
            <person name="Ghai R."/>
        </authorList>
    </citation>
    <scope>NUCLEOTIDE SEQUENCE [LARGE SCALE GENOMIC DNA]</scope>
    <source>
        <strain evidence="11 12">MWH-C5</strain>
    </source>
</reference>
<dbReference type="GO" id="GO:0006782">
    <property type="term" value="P:protoporphyrinogen IX biosynthetic process"/>
    <property type="evidence" value="ECO:0007669"/>
    <property type="project" value="UniProtKB-UniRule"/>
</dbReference>
<dbReference type="SUPFAM" id="SSF69618">
    <property type="entry name" value="HemD-like"/>
    <property type="match status" value="1"/>
</dbReference>
<dbReference type="EMBL" id="NESP01000001">
    <property type="protein sequence ID" value="PUE58835.1"/>
    <property type="molecule type" value="Genomic_DNA"/>
</dbReference>
<feature type="domain" description="Tetrapyrrole biosynthesis uroporphyrinogen III synthase" evidence="10">
    <location>
        <begin position="15"/>
        <end position="263"/>
    </location>
</feature>
<dbReference type="UniPathway" id="UPA00251">
    <property type="reaction ID" value="UER00320"/>
</dbReference>
<name>A0A315EPY8_9BURK</name>
<dbReference type="RefSeq" id="WP_108401769.1">
    <property type="nucleotide sequence ID" value="NZ_NESP01000001.1"/>
</dbReference>
<comment type="catalytic activity">
    <reaction evidence="8 9">
        <text>hydroxymethylbilane = uroporphyrinogen III + H2O</text>
        <dbReference type="Rhea" id="RHEA:18965"/>
        <dbReference type="ChEBI" id="CHEBI:15377"/>
        <dbReference type="ChEBI" id="CHEBI:57308"/>
        <dbReference type="ChEBI" id="CHEBI:57845"/>
        <dbReference type="EC" id="4.2.1.75"/>
    </reaction>
</comment>
<gene>
    <name evidence="11" type="ORF">B9Z44_04040</name>
</gene>
<keyword evidence="12" id="KW-1185">Reference proteome</keyword>
<dbReference type="GO" id="GO:0004852">
    <property type="term" value="F:uroporphyrinogen-III synthase activity"/>
    <property type="evidence" value="ECO:0007669"/>
    <property type="project" value="UniProtKB-UniRule"/>
</dbReference>
<evidence type="ECO:0000256" key="7">
    <source>
        <dbReference type="ARBA" id="ARBA00040167"/>
    </source>
</evidence>
<accession>A0A315EPY8</accession>
<evidence type="ECO:0000256" key="6">
    <source>
        <dbReference type="ARBA" id="ARBA00037589"/>
    </source>
</evidence>
<dbReference type="InterPro" id="IPR003754">
    <property type="entry name" value="4pyrrol_synth_uPrphyn_synth"/>
</dbReference>
<dbReference type="EC" id="4.2.1.75" evidence="3 9"/>
<dbReference type="PANTHER" id="PTHR38042:SF1">
    <property type="entry name" value="UROPORPHYRINOGEN-III SYNTHASE, CHLOROPLASTIC"/>
    <property type="match status" value="1"/>
</dbReference>
<comment type="caution">
    <text evidence="11">The sequence shown here is derived from an EMBL/GenBank/DDBJ whole genome shotgun (WGS) entry which is preliminary data.</text>
</comment>
<evidence type="ECO:0000259" key="10">
    <source>
        <dbReference type="Pfam" id="PF02602"/>
    </source>
</evidence>
<comment type="function">
    <text evidence="6 9">Catalyzes cyclization of the linear tetrapyrrole, hydroxymethylbilane, to the macrocyclic uroporphyrinogen III.</text>
</comment>
<dbReference type="InterPro" id="IPR039793">
    <property type="entry name" value="UROS/Hem4"/>
</dbReference>
<dbReference type="PANTHER" id="PTHR38042">
    <property type="entry name" value="UROPORPHYRINOGEN-III SYNTHASE, CHLOROPLASTIC"/>
    <property type="match status" value="1"/>
</dbReference>
<evidence type="ECO:0000256" key="5">
    <source>
        <dbReference type="ARBA" id="ARBA00023244"/>
    </source>
</evidence>
<comment type="pathway">
    <text evidence="1 9">Porphyrin-containing compound metabolism; protoporphyrin-IX biosynthesis; coproporphyrinogen-III from 5-aminolevulinate: step 3/4.</text>
</comment>
<dbReference type="AlphaFoldDB" id="A0A315EPY8"/>
<dbReference type="Pfam" id="PF02602">
    <property type="entry name" value="HEM4"/>
    <property type="match status" value="1"/>
</dbReference>
<evidence type="ECO:0000256" key="1">
    <source>
        <dbReference type="ARBA" id="ARBA00004772"/>
    </source>
</evidence>
<evidence type="ECO:0000313" key="12">
    <source>
        <dbReference type="Proteomes" id="UP000251341"/>
    </source>
</evidence>
<evidence type="ECO:0000256" key="2">
    <source>
        <dbReference type="ARBA" id="ARBA00008133"/>
    </source>
</evidence>
<evidence type="ECO:0000256" key="9">
    <source>
        <dbReference type="RuleBase" id="RU366031"/>
    </source>
</evidence>
<keyword evidence="5 9" id="KW-0627">Porphyrin biosynthesis</keyword>
<dbReference type="GO" id="GO:0006780">
    <property type="term" value="P:uroporphyrinogen III biosynthetic process"/>
    <property type="evidence" value="ECO:0007669"/>
    <property type="project" value="UniProtKB-UniRule"/>
</dbReference>
<evidence type="ECO:0000313" key="11">
    <source>
        <dbReference type="EMBL" id="PUE58835.1"/>
    </source>
</evidence>
<dbReference type="InterPro" id="IPR036108">
    <property type="entry name" value="4pyrrol_syn_uPrphyn_synt_sf"/>
</dbReference>
<keyword evidence="4 9" id="KW-0456">Lyase</keyword>
<sequence length="278" mass="29526">MRVVITRPAGDAPAWVDALQAAGHQALALPLIEVGPARHLQPVLQAWAQWSEWQAVMFVSAQAVRYFFDSQPADLRADAGQVTSPTWATGPRCWATGPGTHKALLQAGVPEACIDSPAADAAQFDSEALWQRVAAQVKVGQPVLIVRGHDVCSDTAAAQPEPNAALTGTGRDWLAQQLQAAGASAQFVVAYERRAPVWSTQQKAQAAQAATDGSVWCFSSSQAIQHLAHTLPAQSWANARCIATHARIAQTAQTLGFGAVHLSRPHVADVLRSLECLA</sequence>
<evidence type="ECO:0000256" key="4">
    <source>
        <dbReference type="ARBA" id="ARBA00023239"/>
    </source>
</evidence>
<evidence type="ECO:0000256" key="3">
    <source>
        <dbReference type="ARBA" id="ARBA00013109"/>
    </source>
</evidence>
<dbReference type="Gene3D" id="3.40.50.10090">
    <property type="match status" value="2"/>
</dbReference>
<evidence type="ECO:0000256" key="8">
    <source>
        <dbReference type="ARBA" id="ARBA00048617"/>
    </source>
</evidence>
<dbReference type="Proteomes" id="UP000251341">
    <property type="component" value="Unassembled WGS sequence"/>
</dbReference>
<comment type="similarity">
    <text evidence="2 9">Belongs to the uroporphyrinogen-III synthase family.</text>
</comment>
<proteinExistence type="inferred from homology"/>
<dbReference type="CDD" id="cd06578">
    <property type="entry name" value="HemD"/>
    <property type="match status" value="1"/>
</dbReference>
<organism evidence="11 12">
    <name type="scientific">Limnohabitans curvus</name>
    <dbReference type="NCBI Taxonomy" id="323423"/>
    <lineage>
        <taxon>Bacteria</taxon>
        <taxon>Pseudomonadati</taxon>
        <taxon>Pseudomonadota</taxon>
        <taxon>Betaproteobacteria</taxon>
        <taxon>Burkholderiales</taxon>
        <taxon>Comamonadaceae</taxon>
        <taxon>Limnohabitans</taxon>
    </lineage>
</organism>
<protein>
    <recommendedName>
        <fullName evidence="7 9">Uroporphyrinogen-III synthase</fullName>
        <ecNumber evidence="3 9">4.2.1.75</ecNumber>
    </recommendedName>
</protein>